<evidence type="ECO:0000256" key="1">
    <source>
        <dbReference type="SAM" id="MobiDB-lite"/>
    </source>
</evidence>
<dbReference type="AlphaFoldDB" id="A0A4Y2UA03"/>
<sequence length="488" mass="56123">MHKQGPPRHLPGQTESKNPALGKNRDKEARKEIPQIPQIEILTKCVTQQQSPSTKILQINLQKTISATDNLKTAIVDHKIDIIIAQEPYVYNGTISGTPQSWAKWSSKNKKAVILAPLNISPVVLTPKENAVAIKINLNKKPCTIVSAYSSPLEEVEHTLQDIQDYINEIQGEDYIIGADLNGQHYNWGYSYTSPRGRAIDHLIGSCRAMLLNTEDAPPSFYHPNGTVGRPDLSVSSAPLASNIEWKILKDETMSDHKYILMNITLNRQTTTFQRFKTKYGGHRKLRHNLNLQSQALITKLKECTTKEELETAFTEVHQDLIDICKKSYKIKKQELLKPPTWWTPTLETEKKKLCALRRREQRQARSNGTTARTIYNREKSKLRKKIKRTKTSAWQKFCTEETNPYGRHYKAAFRKGSFPQISSSNKQEGERNWNLPQQSWTAYIQQWIPLQQTSQIRHQSLIYPSPTKRKSPSLRWNRQYYPAANLL</sequence>
<evidence type="ECO:0000259" key="2">
    <source>
        <dbReference type="Pfam" id="PF14529"/>
    </source>
</evidence>
<dbReference type="SUPFAM" id="SSF56219">
    <property type="entry name" value="DNase I-like"/>
    <property type="match status" value="1"/>
</dbReference>
<protein>
    <recommendedName>
        <fullName evidence="2">Endonuclease/exonuclease/phosphatase domain-containing protein</fullName>
    </recommendedName>
</protein>
<feature type="domain" description="Endonuclease/exonuclease/phosphatase" evidence="2">
    <location>
        <begin position="144"/>
        <end position="260"/>
    </location>
</feature>
<dbReference type="Pfam" id="PF14529">
    <property type="entry name" value="Exo_endo_phos_2"/>
    <property type="match status" value="1"/>
</dbReference>
<dbReference type="Proteomes" id="UP000499080">
    <property type="component" value="Unassembled WGS sequence"/>
</dbReference>
<dbReference type="Gene3D" id="3.60.10.10">
    <property type="entry name" value="Endonuclease/exonuclease/phosphatase"/>
    <property type="match status" value="1"/>
</dbReference>
<dbReference type="OrthoDB" id="8033808at2759"/>
<comment type="caution">
    <text evidence="3">The sequence shown here is derived from an EMBL/GenBank/DDBJ whole genome shotgun (WGS) entry which is preliminary data.</text>
</comment>
<accession>A0A4Y2UA03</accession>
<dbReference type="InterPro" id="IPR036691">
    <property type="entry name" value="Endo/exonu/phosph_ase_sf"/>
</dbReference>
<feature type="region of interest" description="Disordered" evidence="1">
    <location>
        <begin position="1"/>
        <end position="30"/>
    </location>
</feature>
<proteinExistence type="predicted"/>
<name>A0A4Y2UA03_ARAVE</name>
<dbReference type="PANTHER" id="PTHR33273">
    <property type="entry name" value="DOMAIN-CONTAINING PROTEIN, PUTATIVE-RELATED"/>
    <property type="match status" value="1"/>
</dbReference>
<organism evidence="3 4">
    <name type="scientific">Araneus ventricosus</name>
    <name type="common">Orbweaver spider</name>
    <name type="synonym">Epeira ventricosa</name>
    <dbReference type="NCBI Taxonomy" id="182803"/>
    <lineage>
        <taxon>Eukaryota</taxon>
        <taxon>Metazoa</taxon>
        <taxon>Ecdysozoa</taxon>
        <taxon>Arthropoda</taxon>
        <taxon>Chelicerata</taxon>
        <taxon>Arachnida</taxon>
        <taxon>Araneae</taxon>
        <taxon>Araneomorphae</taxon>
        <taxon>Entelegynae</taxon>
        <taxon>Araneoidea</taxon>
        <taxon>Araneidae</taxon>
        <taxon>Araneus</taxon>
    </lineage>
</organism>
<dbReference type="GO" id="GO:0003824">
    <property type="term" value="F:catalytic activity"/>
    <property type="evidence" value="ECO:0007669"/>
    <property type="project" value="InterPro"/>
</dbReference>
<dbReference type="EMBL" id="BGPR01034795">
    <property type="protein sequence ID" value="GBO09343.1"/>
    <property type="molecule type" value="Genomic_DNA"/>
</dbReference>
<dbReference type="PANTHER" id="PTHR33273:SF4">
    <property type="entry name" value="ENDONUCLEASE_EXONUCLEASE_PHOSPHATASE DOMAIN-CONTAINING PROTEIN"/>
    <property type="match status" value="1"/>
</dbReference>
<evidence type="ECO:0000313" key="4">
    <source>
        <dbReference type="Proteomes" id="UP000499080"/>
    </source>
</evidence>
<dbReference type="InterPro" id="IPR005135">
    <property type="entry name" value="Endo/exonuclease/phosphatase"/>
</dbReference>
<keyword evidence="4" id="KW-1185">Reference proteome</keyword>
<evidence type="ECO:0000313" key="3">
    <source>
        <dbReference type="EMBL" id="GBO09343.1"/>
    </source>
</evidence>
<reference evidence="3 4" key="1">
    <citation type="journal article" date="2019" name="Sci. Rep.">
        <title>Orb-weaving spider Araneus ventricosus genome elucidates the spidroin gene catalogue.</title>
        <authorList>
            <person name="Kono N."/>
            <person name="Nakamura H."/>
            <person name="Ohtoshi R."/>
            <person name="Moran D.A.P."/>
            <person name="Shinohara A."/>
            <person name="Yoshida Y."/>
            <person name="Fujiwara M."/>
            <person name="Mori M."/>
            <person name="Tomita M."/>
            <person name="Arakawa K."/>
        </authorList>
    </citation>
    <scope>NUCLEOTIDE SEQUENCE [LARGE SCALE GENOMIC DNA]</scope>
</reference>
<gene>
    <name evidence="3" type="ORF">AVEN_123916_1</name>
</gene>